<sequence>MTGRSDTTDIKRFSSGALPASCNKKGCLRAILLHSCPLPSNLLGCAEGAAAELRSEKKARHGWPGRWLHPIDCIKSRQGGAGYASDGGTASGGGIGACELPPAHVPALAPIGHCRDRAAGARAGGVGTGRGGDGALLRGARGELLPEAAAAAGAPHRPPPPLPLPRRPLLPVVPRQALPPPPPRHCSIRLLL</sequence>
<dbReference type="EMBL" id="GBRH01250064">
    <property type="protein sequence ID" value="JAD47831.1"/>
    <property type="molecule type" value="Transcribed_RNA"/>
</dbReference>
<reference evidence="1" key="2">
    <citation type="journal article" date="2015" name="Data Brief">
        <title>Shoot transcriptome of the giant reed, Arundo donax.</title>
        <authorList>
            <person name="Barrero R.A."/>
            <person name="Guerrero F.D."/>
            <person name="Moolhuijzen P."/>
            <person name="Goolsby J.A."/>
            <person name="Tidwell J."/>
            <person name="Bellgard S.E."/>
            <person name="Bellgard M.I."/>
        </authorList>
    </citation>
    <scope>NUCLEOTIDE SEQUENCE</scope>
    <source>
        <tissue evidence="1">Shoot tissue taken approximately 20 cm above the soil surface</tissue>
    </source>
</reference>
<proteinExistence type="predicted"/>
<protein>
    <submittedName>
        <fullName evidence="1">Uncharacterized protein</fullName>
    </submittedName>
</protein>
<reference evidence="1" key="1">
    <citation type="submission" date="2014-09" db="EMBL/GenBank/DDBJ databases">
        <authorList>
            <person name="Magalhaes I.L.F."/>
            <person name="Oliveira U."/>
            <person name="Santos F.R."/>
            <person name="Vidigal T.H.D.A."/>
            <person name="Brescovit A.D."/>
            <person name="Santos A.J."/>
        </authorList>
    </citation>
    <scope>NUCLEOTIDE SEQUENCE</scope>
    <source>
        <tissue evidence="1">Shoot tissue taken approximately 20 cm above the soil surface</tissue>
    </source>
</reference>
<dbReference type="AlphaFoldDB" id="A0A0A9A9Q9"/>
<name>A0A0A9A9Q9_ARUDO</name>
<organism evidence="1">
    <name type="scientific">Arundo donax</name>
    <name type="common">Giant reed</name>
    <name type="synonym">Donax arundinaceus</name>
    <dbReference type="NCBI Taxonomy" id="35708"/>
    <lineage>
        <taxon>Eukaryota</taxon>
        <taxon>Viridiplantae</taxon>
        <taxon>Streptophyta</taxon>
        <taxon>Embryophyta</taxon>
        <taxon>Tracheophyta</taxon>
        <taxon>Spermatophyta</taxon>
        <taxon>Magnoliopsida</taxon>
        <taxon>Liliopsida</taxon>
        <taxon>Poales</taxon>
        <taxon>Poaceae</taxon>
        <taxon>PACMAD clade</taxon>
        <taxon>Arundinoideae</taxon>
        <taxon>Arundineae</taxon>
        <taxon>Arundo</taxon>
    </lineage>
</organism>
<accession>A0A0A9A9Q9</accession>
<evidence type="ECO:0000313" key="1">
    <source>
        <dbReference type="EMBL" id="JAD47831.1"/>
    </source>
</evidence>